<dbReference type="Pfam" id="PF13578">
    <property type="entry name" value="Methyltransf_24"/>
    <property type="match status" value="1"/>
</dbReference>
<sequence>MSEFEGDVYRTADNWFDIIPVELYLNEPLKYLEIGTYYGANLLSVAHFYGSHEESELHCIDPWEDYNDYDEYKGKQDKIYNSFLNNINNSNYKDKIKIHRGYSHEKLLTFEDEYFDIIYIDGNHEPEYVMEDAIISFRKVKKGGFIIFDDYGWGGKNLTQKGIDCFLVGYSKKIKVIGAKNNQIFCKKRIF</sequence>
<evidence type="ECO:0000313" key="1">
    <source>
        <dbReference type="EMBL" id="QHT12205.1"/>
    </source>
</evidence>
<dbReference type="Gene3D" id="3.40.50.150">
    <property type="entry name" value="Vaccinia Virus protein VP39"/>
    <property type="match status" value="1"/>
</dbReference>
<reference evidence="1" key="1">
    <citation type="journal article" date="2020" name="Nature">
        <title>Giant virus diversity and host interactions through global metagenomics.</title>
        <authorList>
            <person name="Schulz F."/>
            <person name="Roux S."/>
            <person name="Paez-Espino D."/>
            <person name="Jungbluth S."/>
            <person name="Walsh D.A."/>
            <person name="Denef V.J."/>
            <person name="McMahon K.D."/>
            <person name="Konstantinidis K.T."/>
            <person name="Eloe-Fadrosh E.A."/>
            <person name="Kyrpides N.C."/>
            <person name="Woyke T."/>
        </authorList>
    </citation>
    <scope>NUCLEOTIDE SEQUENCE</scope>
    <source>
        <strain evidence="1">GVMAG-M-3300023174-129</strain>
    </source>
</reference>
<evidence type="ECO:0008006" key="2">
    <source>
        <dbReference type="Google" id="ProtNLM"/>
    </source>
</evidence>
<organism evidence="1">
    <name type="scientific">viral metagenome</name>
    <dbReference type="NCBI Taxonomy" id="1070528"/>
    <lineage>
        <taxon>unclassified sequences</taxon>
        <taxon>metagenomes</taxon>
        <taxon>organismal metagenomes</taxon>
    </lineage>
</organism>
<proteinExistence type="predicted"/>
<accession>A0A6C0D989</accession>
<dbReference type="AlphaFoldDB" id="A0A6C0D989"/>
<dbReference type="SUPFAM" id="SSF53335">
    <property type="entry name" value="S-adenosyl-L-methionine-dependent methyltransferases"/>
    <property type="match status" value="1"/>
</dbReference>
<dbReference type="InterPro" id="IPR029063">
    <property type="entry name" value="SAM-dependent_MTases_sf"/>
</dbReference>
<dbReference type="EMBL" id="MN739542">
    <property type="protein sequence ID" value="QHT12205.1"/>
    <property type="molecule type" value="Genomic_DNA"/>
</dbReference>
<name>A0A6C0D989_9ZZZZ</name>
<protein>
    <recommendedName>
        <fullName evidence="2">Methyltransferase</fullName>
    </recommendedName>
</protein>